<evidence type="ECO:0000256" key="2">
    <source>
        <dbReference type="SAM" id="Phobius"/>
    </source>
</evidence>
<reference evidence="3" key="1">
    <citation type="submission" date="2022-12" db="EMBL/GenBank/DDBJ databases">
        <authorList>
            <person name="Brejova B."/>
        </authorList>
    </citation>
    <scope>NUCLEOTIDE SEQUENCE</scope>
</reference>
<keyword evidence="2" id="KW-0472">Membrane</keyword>
<feature type="transmembrane region" description="Helical" evidence="2">
    <location>
        <begin position="210"/>
        <end position="231"/>
    </location>
</feature>
<dbReference type="EMBL" id="CANTUO010000001">
    <property type="protein sequence ID" value="CAI5757160.1"/>
    <property type="molecule type" value="Genomic_DNA"/>
</dbReference>
<dbReference type="Proteomes" id="UP001152885">
    <property type="component" value="Unassembled WGS sequence"/>
</dbReference>
<protein>
    <submittedName>
        <fullName evidence="3">Uncharacterized protein</fullName>
    </submittedName>
</protein>
<organism evidence="3 4">
    <name type="scientific">Candida verbasci</name>
    <dbReference type="NCBI Taxonomy" id="1227364"/>
    <lineage>
        <taxon>Eukaryota</taxon>
        <taxon>Fungi</taxon>
        <taxon>Dikarya</taxon>
        <taxon>Ascomycota</taxon>
        <taxon>Saccharomycotina</taxon>
        <taxon>Pichiomycetes</taxon>
        <taxon>Debaryomycetaceae</taxon>
        <taxon>Candida/Lodderomyces clade</taxon>
        <taxon>Candida</taxon>
    </lineage>
</organism>
<feature type="compositionally biased region" description="Basic and acidic residues" evidence="1">
    <location>
        <begin position="54"/>
        <end position="68"/>
    </location>
</feature>
<evidence type="ECO:0000313" key="4">
    <source>
        <dbReference type="Proteomes" id="UP001152885"/>
    </source>
</evidence>
<sequence length="471" mass="55257">MVKYSDSEQQFTPDQLDQYQSTTTTTTTTTTDKKNSNITVDEEWSIISSSSEIEENKSKTKEDAEKDLNSLFTPSESSEDNTSVKSDNNSEVDASSINNKIKFFENLSYFNESFVPNFAKFKDEFLKRYVDEQNERNKNNEEEDGDDLDETIELNKDGEVELKQENATQNEKVRKEVELTQENATQNEKVRLEVGGTNLLAQVQEFLSQYYIVIGIILSLISMTFTIYYYFIVQPNIIIPEKQMSTFDKFDQFWNNLIFEEELELPGKTGYYDYFTFGKIKKVKKVSKILKWKNKYYPRVTFFVEKNLPLLTQNFNKYSTKTFQYYHKLQIKSSKYFNQFNSEASTYLKHEIPKLKSFVNDLYNQLDIFSKHAISDSKNFGEESLKVLAMWYRKFLSSSSIIVAESNEFIKKESKKWNWSSILEFKTIIDAQSILIYKTIKKYSNCINACLSNCEDKNDVFKQTTKVFHTI</sequence>
<feature type="compositionally biased region" description="Polar residues" evidence="1">
    <location>
        <begin position="7"/>
        <end position="21"/>
    </location>
</feature>
<gene>
    <name evidence="3" type="ORF">CANVERA_P1677</name>
</gene>
<accession>A0A9W4XCF3</accession>
<feature type="region of interest" description="Disordered" evidence="1">
    <location>
        <begin position="1"/>
        <end position="92"/>
    </location>
</feature>
<keyword evidence="2" id="KW-0812">Transmembrane</keyword>
<keyword evidence="4" id="KW-1185">Reference proteome</keyword>
<dbReference type="AlphaFoldDB" id="A0A9W4XCF3"/>
<evidence type="ECO:0000256" key="1">
    <source>
        <dbReference type="SAM" id="MobiDB-lite"/>
    </source>
</evidence>
<keyword evidence="2" id="KW-1133">Transmembrane helix</keyword>
<comment type="caution">
    <text evidence="3">The sequence shown here is derived from an EMBL/GenBank/DDBJ whole genome shotgun (WGS) entry which is preliminary data.</text>
</comment>
<name>A0A9W4XCF3_9ASCO</name>
<evidence type="ECO:0000313" key="3">
    <source>
        <dbReference type="EMBL" id="CAI5757160.1"/>
    </source>
</evidence>
<proteinExistence type="predicted"/>
<feature type="compositionally biased region" description="Polar residues" evidence="1">
    <location>
        <begin position="70"/>
        <end position="92"/>
    </location>
</feature>